<dbReference type="PANTHER" id="PTHR48475:SF1">
    <property type="entry name" value="RNASE H TYPE-1 DOMAIN-CONTAINING PROTEIN"/>
    <property type="match status" value="1"/>
</dbReference>
<name>A0A9Q0CWY3_9POAL</name>
<gene>
    <name evidence="2" type="ORF">LUZ63_000763</name>
</gene>
<dbReference type="InterPro" id="IPR036397">
    <property type="entry name" value="RNaseH_sf"/>
</dbReference>
<evidence type="ECO:0000313" key="2">
    <source>
        <dbReference type="EMBL" id="KAJ1700984.1"/>
    </source>
</evidence>
<accession>A0A9Q0CWY3</accession>
<dbReference type="AlphaFoldDB" id="A0A9Q0CWY3"/>
<sequence>MAKFASITLEKVPRSLNGKADALVRLANELSDPSQEEIQILVHRRRALSPCFQQTKEEEEETMFVDIFNLEKQMEEEWGEAVQVMVTDGIDQEDWRQHFLDYFQQGKLPDNRYIREQIRKRALRFVYVNNTLYWRSYEGAWLRCISKTEAQEIMQEVHSGECGAHQAGSRMRVQIKLMGYYWPTMSSDCENFSKQCHMCQIHGDLIHQHPNVLHPTVVSWPFEIWGTDIIGPIDPPASNGHRFILATTDYFSKWAEARSY</sequence>
<evidence type="ECO:0000313" key="3">
    <source>
        <dbReference type="Proteomes" id="UP001151287"/>
    </source>
</evidence>
<organism evidence="2 3">
    <name type="scientific">Rhynchospora breviuscula</name>
    <dbReference type="NCBI Taxonomy" id="2022672"/>
    <lineage>
        <taxon>Eukaryota</taxon>
        <taxon>Viridiplantae</taxon>
        <taxon>Streptophyta</taxon>
        <taxon>Embryophyta</taxon>
        <taxon>Tracheophyta</taxon>
        <taxon>Spermatophyta</taxon>
        <taxon>Magnoliopsida</taxon>
        <taxon>Liliopsida</taxon>
        <taxon>Poales</taxon>
        <taxon>Cyperaceae</taxon>
        <taxon>Cyperoideae</taxon>
        <taxon>Rhynchosporeae</taxon>
        <taxon>Rhynchospora</taxon>
    </lineage>
</organism>
<dbReference type="PANTHER" id="PTHR48475">
    <property type="entry name" value="RIBONUCLEASE H"/>
    <property type="match status" value="1"/>
</dbReference>
<comment type="caution">
    <text evidence="2">The sequence shown here is derived from an EMBL/GenBank/DDBJ whole genome shotgun (WGS) entry which is preliminary data.</text>
</comment>
<dbReference type="InterPro" id="IPR012337">
    <property type="entry name" value="RNaseH-like_sf"/>
</dbReference>
<dbReference type="SUPFAM" id="SSF53098">
    <property type="entry name" value="Ribonuclease H-like"/>
    <property type="match status" value="1"/>
</dbReference>
<dbReference type="GO" id="GO:0003676">
    <property type="term" value="F:nucleic acid binding"/>
    <property type="evidence" value="ECO:0007669"/>
    <property type="project" value="InterPro"/>
</dbReference>
<feature type="domain" description="Integrase zinc-binding" evidence="1">
    <location>
        <begin position="146"/>
        <end position="201"/>
    </location>
</feature>
<dbReference type="InterPro" id="IPR041588">
    <property type="entry name" value="Integrase_H2C2"/>
</dbReference>
<dbReference type="Gene3D" id="3.30.420.10">
    <property type="entry name" value="Ribonuclease H-like superfamily/Ribonuclease H"/>
    <property type="match status" value="1"/>
</dbReference>
<dbReference type="Pfam" id="PF17921">
    <property type="entry name" value="Integrase_H2C2"/>
    <property type="match status" value="1"/>
</dbReference>
<dbReference type="OrthoDB" id="692011at2759"/>
<keyword evidence="3" id="KW-1185">Reference proteome</keyword>
<reference evidence="2" key="1">
    <citation type="journal article" date="2022" name="Cell">
        <title>Repeat-based holocentromeres influence genome architecture and karyotype evolution.</title>
        <authorList>
            <person name="Hofstatter P.G."/>
            <person name="Thangavel G."/>
            <person name="Lux T."/>
            <person name="Neumann P."/>
            <person name="Vondrak T."/>
            <person name="Novak P."/>
            <person name="Zhang M."/>
            <person name="Costa L."/>
            <person name="Castellani M."/>
            <person name="Scott A."/>
            <person name="Toegelov H."/>
            <person name="Fuchs J."/>
            <person name="Mata-Sucre Y."/>
            <person name="Dias Y."/>
            <person name="Vanzela A.L.L."/>
            <person name="Huettel B."/>
            <person name="Almeida C.C.S."/>
            <person name="Simkova H."/>
            <person name="Souza G."/>
            <person name="Pedrosa-Harand A."/>
            <person name="Macas J."/>
            <person name="Mayer K.F.X."/>
            <person name="Houben A."/>
            <person name="Marques A."/>
        </authorList>
    </citation>
    <scope>NUCLEOTIDE SEQUENCE</scope>
    <source>
        <strain evidence="2">RhyBre1mFocal</strain>
    </source>
</reference>
<dbReference type="Proteomes" id="UP001151287">
    <property type="component" value="Unassembled WGS sequence"/>
</dbReference>
<proteinExistence type="predicted"/>
<dbReference type="Gene3D" id="1.10.340.70">
    <property type="match status" value="1"/>
</dbReference>
<dbReference type="EMBL" id="JAMQYH010000001">
    <property type="protein sequence ID" value="KAJ1700984.1"/>
    <property type="molecule type" value="Genomic_DNA"/>
</dbReference>
<protein>
    <recommendedName>
        <fullName evidence="1">Integrase zinc-binding domain-containing protein</fullName>
    </recommendedName>
</protein>
<evidence type="ECO:0000259" key="1">
    <source>
        <dbReference type="Pfam" id="PF17921"/>
    </source>
</evidence>